<accession>A0A7Y4LVS9</accession>
<organism evidence="3 4">
    <name type="scientific">Bradyrhizobium australiense</name>
    <dbReference type="NCBI Taxonomy" id="2721161"/>
    <lineage>
        <taxon>Bacteria</taxon>
        <taxon>Pseudomonadati</taxon>
        <taxon>Pseudomonadota</taxon>
        <taxon>Alphaproteobacteria</taxon>
        <taxon>Hyphomicrobiales</taxon>
        <taxon>Nitrobacteraceae</taxon>
        <taxon>Bradyrhizobium</taxon>
    </lineage>
</organism>
<protein>
    <submittedName>
        <fullName evidence="3">Thermonuclease family protein</fullName>
    </submittedName>
</protein>
<keyword evidence="1" id="KW-0472">Membrane</keyword>
<keyword evidence="1" id="KW-0812">Transmembrane</keyword>
<keyword evidence="4" id="KW-1185">Reference proteome</keyword>
<comment type="caution">
    <text evidence="3">The sequence shown here is derived from an EMBL/GenBank/DDBJ whole genome shotgun (WGS) entry which is preliminary data.</text>
</comment>
<dbReference type="RefSeq" id="WP_171579218.1">
    <property type="nucleotide sequence ID" value="NZ_JAAVLX010000003.1"/>
</dbReference>
<dbReference type="Pfam" id="PF00565">
    <property type="entry name" value="SNase"/>
    <property type="match status" value="1"/>
</dbReference>
<dbReference type="EMBL" id="JAAVLX010000003">
    <property type="protein sequence ID" value="NOJ39975.1"/>
    <property type="molecule type" value="Genomic_DNA"/>
</dbReference>
<dbReference type="Proteomes" id="UP000544122">
    <property type="component" value="Unassembled WGS sequence"/>
</dbReference>
<reference evidence="3 4" key="1">
    <citation type="submission" date="2020-03" db="EMBL/GenBank/DDBJ databases">
        <title>Bradyrhizobium diversity isolated from nodules of Indigofera sp.</title>
        <authorList>
            <person name="Klepa M."/>
            <person name="Helene L."/>
            <person name="Hungria M."/>
        </authorList>
    </citation>
    <scope>NUCLEOTIDE SEQUENCE [LARGE SCALE GENOMIC DNA]</scope>
    <source>
        <strain evidence="3 4">WSM 1791</strain>
    </source>
</reference>
<name>A0A7Y4LVS9_9BRAD</name>
<evidence type="ECO:0000259" key="2">
    <source>
        <dbReference type="PROSITE" id="PS50830"/>
    </source>
</evidence>
<dbReference type="InterPro" id="IPR035437">
    <property type="entry name" value="SNase_OB-fold_sf"/>
</dbReference>
<dbReference type="AlphaFoldDB" id="A0A7Y4LVS9"/>
<dbReference type="SUPFAM" id="SSF50199">
    <property type="entry name" value="Staphylococcal nuclease"/>
    <property type="match status" value="1"/>
</dbReference>
<feature type="domain" description="TNase-like" evidence="2">
    <location>
        <begin position="51"/>
        <end position="159"/>
    </location>
</feature>
<evidence type="ECO:0000256" key="1">
    <source>
        <dbReference type="SAM" id="Phobius"/>
    </source>
</evidence>
<evidence type="ECO:0000313" key="4">
    <source>
        <dbReference type="Proteomes" id="UP000544122"/>
    </source>
</evidence>
<evidence type="ECO:0000313" key="3">
    <source>
        <dbReference type="EMBL" id="NOJ39975.1"/>
    </source>
</evidence>
<dbReference type="InterPro" id="IPR016071">
    <property type="entry name" value="Staphylococal_nuclease_OB-fold"/>
</dbReference>
<feature type="transmembrane region" description="Helical" evidence="1">
    <location>
        <begin position="12"/>
        <end position="34"/>
    </location>
</feature>
<sequence>MIIGYKKKPASSLYFSGLIAVCAFIGFAAFQVSLKLSGERRVSIPTKSVVQAATSMSVHVIDGDTISLNDGRANVRLVGFNAPETGHRARCEAERRKGEAAKRRLTKLVSGGRSELQQVACSCAPGTEGTEACNFGRRCGTLWVNGVDAGSTLIDEGLAVRFVCGATSCPSLPRPWCLPERAGRFH</sequence>
<keyword evidence="1" id="KW-1133">Transmembrane helix</keyword>
<dbReference type="PROSITE" id="PS50830">
    <property type="entry name" value="TNASE_3"/>
    <property type="match status" value="1"/>
</dbReference>
<gene>
    <name evidence="3" type="ORF">HCN58_10240</name>
</gene>
<dbReference type="Gene3D" id="2.40.50.90">
    <property type="match status" value="1"/>
</dbReference>
<proteinExistence type="predicted"/>